<evidence type="ECO:0000256" key="7">
    <source>
        <dbReference type="ARBA" id="ARBA00022660"/>
    </source>
</evidence>
<evidence type="ECO:0000256" key="5">
    <source>
        <dbReference type="ARBA" id="ARBA00021006"/>
    </source>
</evidence>
<feature type="transmembrane region" description="Helical" evidence="17">
    <location>
        <begin position="209"/>
        <end position="230"/>
    </location>
</feature>
<feature type="transmembrane region" description="Helical" evidence="17">
    <location>
        <begin position="302"/>
        <end position="322"/>
    </location>
</feature>
<dbReference type="GO" id="GO:0042773">
    <property type="term" value="P:ATP synthesis coupled electron transport"/>
    <property type="evidence" value="ECO:0007669"/>
    <property type="project" value="InterPro"/>
</dbReference>
<evidence type="ECO:0000256" key="17">
    <source>
        <dbReference type="RuleBase" id="RU003297"/>
    </source>
</evidence>
<evidence type="ECO:0000256" key="16">
    <source>
        <dbReference type="ARBA" id="ARBA00049551"/>
    </source>
</evidence>
<evidence type="ECO:0000259" key="18">
    <source>
        <dbReference type="Pfam" id="PF00361"/>
    </source>
</evidence>
<protein>
    <recommendedName>
        <fullName evidence="5 17">NADH-ubiquinone oxidoreductase chain 4</fullName>
        <ecNumber evidence="4 17">7.1.1.2</ecNumber>
    </recommendedName>
</protein>
<evidence type="ECO:0000256" key="2">
    <source>
        <dbReference type="ARBA" id="ARBA00004225"/>
    </source>
</evidence>
<evidence type="ECO:0000256" key="10">
    <source>
        <dbReference type="ARBA" id="ARBA00022982"/>
    </source>
</evidence>
<feature type="transmembrane region" description="Helical" evidence="17">
    <location>
        <begin position="242"/>
        <end position="264"/>
    </location>
</feature>
<keyword evidence="14 17" id="KW-0496">Mitochondrion</keyword>
<evidence type="ECO:0000256" key="12">
    <source>
        <dbReference type="ARBA" id="ARBA00023027"/>
    </source>
</evidence>
<evidence type="ECO:0000256" key="13">
    <source>
        <dbReference type="ARBA" id="ARBA00023075"/>
    </source>
</evidence>
<feature type="transmembrane region" description="Helical" evidence="17">
    <location>
        <begin position="179"/>
        <end position="202"/>
    </location>
</feature>
<keyword evidence="8 17" id="KW-0812">Transmembrane</keyword>
<dbReference type="PANTHER" id="PTHR43507:SF20">
    <property type="entry name" value="NADH-UBIQUINONE OXIDOREDUCTASE CHAIN 4"/>
    <property type="match status" value="1"/>
</dbReference>
<evidence type="ECO:0000256" key="3">
    <source>
        <dbReference type="ARBA" id="ARBA00009025"/>
    </source>
</evidence>
<feature type="transmembrane region" description="Helical" evidence="17">
    <location>
        <begin position="47"/>
        <end position="72"/>
    </location>
</feature>
<dbReference type="InterPro" id="IPR003918">
    <property type="entry name" value="NADH_UbQ_OxRdtase"/>
</dbReference>
<dbReference type="GO" id="GO:0048039">
    <property type="term" value="F:ubiquinone binding"/>
    <property type="evidence" value="ECO:0007669"/>
    <property type="project" value="TreeGrafter"/>
</dbReference>
<evidence type="ECO:0000256" key="14">
    <source>
        <dbReference type="ARBA" id="ARBA00023128"/>
    </source>
</evidence>
<evidence type="ECO:0000256" key="9">
    <source>
        <dbReference type="ARBA" id="ARBA00022967"/>
    </source>
</evidence>
<feature type="transmembrane region" description="Helical" evidence="17">
    <location>
        <begin position="107"/>
        <end position="127"/>
    </location>
</feature>
<comment type="catalytic activity">
    <reaction evidence="16 17">
        <text>a ubiquinone + NADH + 5 H(+)(in) = a ubiquinol + NAD(+) + 4 H(+)(out)</text>
        <dbReference type="Rhea" id="RHEA:29091"/>
        <dbReference type="Rhea" id="RHEA-COMP:9565"/>
        <dbReference type="Rhea" id="RHEA-COMP:9566"/>
        <dbReference type="ChEBI" id="CHEBI:15378"/>
        <dbReference type="ChEBI" id="CHEBI:16389"/>
        <dbReference type="ChEBI" id="CHEBI:17976"/>
        <dbReference type="ChEBI" id="CHEBI:57540"/>
        <dbReference type="ChEBI" id="CHEBI:57945"/>
        <dbReference type="EC" id="7.1.1.2"/>
    </reaction>
</comment>
<keyword evidence="6 17" id="KW-0813">Transport</keyword>
<feature type="transmembrane region" description="Helical" evidence="17">
    <location>
        <begin position="418"/>
        <end position="441"/>
    </location>
</feature>
<dbReference type="AlphaFoldDB" id="A0A3S8V0F9"/>
<gene>
    <name evidence="19" type="primary">nad4</name>
</gene>
<evidence type="ECO:0000256" key="8">
    <source>
        <dbReference type="ARBA" id="ARBA00022692"/>
    </source>
</evidence>
<feature type="transmembrane region" description="Helical" evidence="17">
    <location>
        <begin position="334"/>
        <end position="354"/>
    </location>
</feature>
<feature type="transmembrane region" description="Helical" evidence="17">
    <location>
        <begin position="374"/>
        <end position="397"/>
    </location>
</feature>
<evidence type="ECO:0000313" key="19">
    <source>
        <dbReference type="EMBL" id="AZL93160.1"/>
    </source>
</evidence>
<evidence type="ECO:0000256" key="4">
    <source>
        <dbReference type="ARBA" id="ARBA00012944"/>
    </source>
</evidence>
<dbReference type="PRINTS" id="PR01437">
    <property type="entry name" value="NUOXDRDTASE4"/>
</dbReference>
<geneLocation type="mitochondrion" evidence="19"/>
<dbReference type="GO" id="GO:0008137">
    <property type="term" value="F:NADH dehydrogenase (ubiquinone) activity"/>
    <property type="evidence" value="ECO:0007669"/>
    <property type="project" value="UniProtKB-UniRule"/>
</dbReference>
<feature type="transmembrane region" description="Helical" evidence="17">
    <location>
        <begin position="271"/>
        <end position="296"/>
    </location>
</feature>
<comment type="similarity">
    <text evidence="3 17">Belongs to the complex I subunit 4 family.</text>
</comment>
<keyword evidence="11 17" id="KW-1133">Transmembrane helix</keyword>
<accession>A0A3S8V0F9</accession>
<proteinExistence type="inferred from homology"/>
<dbReference type="GO" id="GO:0015990">
    <property type="term" value="P:electron transport coupled proton transport"/>
    <property type="evidence" value="ECO:0007669"/>
    <property type="project" value="TreeGrafter"/>
</dbReference>
<comment type="function">
    <text evidence="17">Core subunit of the mitochondrial membrane respiratory chain NADH dehydrogenase (Complex I) which catalyzes electron transfer from NADH through the respiratory chain, using ubiquinone as an electron acceptor. Essential for the catalytic activity and assembly of complex I.</text>
</comment>
<feature type="transmembrane region" description="Helical" evidence="17">
    <location>
        <begin position="84"/>
        <end position="101"/>
    </location>
</feature>
<dbReference type="InterPro" id="IPR001750">
    <property type="entry name" value="ND/Mrp_TM"/>
</dbReference>
<dbReference type="Pfam" id="PF00361">
    <property type="entry name" value="Proton_antipo_M"/>
    <property type="match status" value="1"/>
</dbReference>
<sequence>MMLQCILMLFLLFNIRYVEGISLYLIVSMLNMILSMSFYDYDLKCSIFYLMGMDMISSFLIFLTFWISLLMFMYLYKYHFWSSYMSYLILSMLVVLIFFFLSLDYMIFYIFFEVSLIPILIIIMGWGGSYDRFTAMVYFMFYTLFSSLPFILYLIYIYNMYYSLFMDFFMIKFMVKFSGLIYIMVMLSFFVKLPIYLLHLWLPKAHVEAPLVGSMVLAAILLKLGGYGIYRMYFYMKYMFNNYNYLIISLNFFGSLMMSIYCLMLVDLKMIVAYSSVIHMGLMLSGVETLFLTGWLGGVLMMISHGLCSSILFYLVNLYYVSSNSRSIYVNKGMMIYYPSLSLFWFVSCVNNMASPLSLNLVSEIMILISLVNWSMILIIFLMFICFFTSVYCFYLFSFTQHGISVNIMKSFFNYVEMLDYLNLFLHLFPLNTLMFNLYIYY</sequence>
<dbReference type="PANTHER" id="PTHR43507">
    <property type="entry name" value="NADH-UBIQUINONE OXIDOREDUCTASE CHAIN 4"/>
    <property type="match status" value="1"/>
</dbReference>
<dbReference type="GO" id="GO:0003954">
    <property type="term" value="F:NADH dehydrogenase activity"/>
    <property type="evidence" value="ECO:0007669"/>
    <property type="project" value="TreeGrafter"/>
</dbReference>
<keyword evidence="12 17" id="KW-0520">NAD</keyword>
<evidence type="ECO:0000256" key="6">
    <source>
        <dbReference type="ARBA" id="ARBA00022448"/>
    </source>
</evidence>
<keyword evidence="9" id="KW-1278">Translocase</keyword>
<dbReference type="EMBL" id="MG923489">
    <property type="protein sequence ID" value="AZL93160.1"/>
    <property type="molecule type" value="Genomic_DNA"/>
</dbReference>
<feature type="transmembrane region" description="Helical" evidence="17">
    <location>
        <begin position="139"/>
        <end position="159"/>
    </location>
</feature>
<feature type="domain" description="NADH:quinone oxidoreductase/Mrp antiporter transmembrane" evidence="18">
    <location>
        <begin position="103"/>
        <end position="388"/>
    </location>
</feature>
<evidence type="ECO:0000256" key="15">
    <source>
        <dbReference type="ARBA" id="ARBA00023136"/>
    </source>
</evidence>
<comment type="function">
    <text evidence="1">Core subunit of the mitochondrial membrane respiratory chain NADH dehydrogenase (Complex I) that is believed to belong to the minimal assembly required for catalysis. Complex I functions in the transfer of electrons from NADH to the respiratory chain. The immediate electron acceptor for the enzyme is believed to be ubiquinone.</text>
</comment>
<keyword evidence="13 17" id="KW-0830">Ubiquinone</keyword>
<keyword evidence="15 17" id="KW-0472">Membrane</keyword>
<evidence type="ECO:0000256" key="1">
    <source>
        <dbReference type="ARBA" id="ARBA00003257"/>
    </source>
</evidence>
<dbReference type="EC" id="7.1.1.2" evidence="4 17"/>
<evidence type="ECO:0000256" key="11">
    <source>
        <dbReference type="ARBA" id="ARBA00022989"/>
    </source>
</evidence>
<keyword evidence="7 17" id="KW-0679">Respiratory chain</keyword>
<comment type="subcellular location">
    <subcellularLocation>
        <location evidence="2 17">Mitochondrion membrane</location>
        <topology evidence="2 17">Multi-pass membrane protein</topology>
    </subcellularLocation>
</comment>
<organism evidence="19">
    <name type="scientific">Cleptes metallicorpus</name>
    <dbReference type="NCBI Taxonomy" id="2491147"/>
    <lineage>
        <taxon>Eukaryota</taxon>
        <taxon>Metazoa</taxon>
        <taxon>Ecdysozoa</taxon>
        <taxon>Arthropoda</taxon>
        <taxon>Hexapoda</taxon>
        <taxon>Insecta</taxon>
        <taxon>Pterygota</taxon>
        <taxon>Neoptera</taxon>
        <taxon>Endopterygota</taxon>
        <taxon>Hymenoptera</taxon>
        <taxon>Apocrita</taxon>
        <taxon>Aculeata</taxon>
        <taxon>Chrysidoidea</taxon>
        <taxon>Chrysididae</taxon>
        <taxon>Cleptinae</taxon>
        <taxon>Cleptes</taxon>
    </lineage>
</organism>
<dbReference type="GO" id="GO:0031966">
    <property type="term" value="C:mitochondrial membrane"/>
    <property type="evidence" value="ECO:0007669"/>
    <property type="project" value="UniProtKB-SubCell"/>
</dbReference>
<reference evidence="19" key="1">
    <citation type="journal article" date="2018" name="Mol. Phylogenet. Evol.">
        <title>Mitochondrial phylogenomics of the Hymenoptera.</title>
        <authorList>
            <person name="Tang P."/>
            <person name="Zhu J.C."/>
            <person name="Zheng B.Y."/>
            <person name="Wei S.J."/>
            <person name="Sharkey M."/>
            <person name="Chen X.X."/>
            <person name="Vogler A.P."/>
        </authorList>
    </citation>
    <scope>NUCLEOTIDE SEQUENCE</scope>
</reference>
<keyword evidence="10 17" id="KW-0249">Electron transport</keyword>
<name>A0A3S8V0F9_9HYME</name>